<evidence type="ECO:0000259" key="4">
    <source>
        <dbReference type="PROSITE" id="PS51677"/>
    </source>
</evidence>
<name>A0A7X1AYH2_9BACT</name>
<evidence type="ECO:0000256" key="3">
    <source>
        <dbReference type="SAM" id="SignalP"/>
    </source>
</evidence>
<feature type="chain" id="PRO_5031033197" evidence="3">
    <location>
        <begin position="23"/>
        <end position="387"/>
    </location>
</feature>
<keyword evidence="3" id="KW-0732">Signal</keyword>
<dbReference type="RefSeq" id="WP_185692916.1">
    <property type="nucleotide sequence ID" value="NZ_JACHVA010000082.1"/>
</dbReference>
<dbReference type="Proteomes" id="UP000525652">
    <property type="component" value="Unassembled WGS sequence"/>
</dbReference>
<dbReference type="PANTHER" id="PTHR10587">
    <property type="entry name" value="GLYCOSYL TRANSFERASE-RELATED"/>
    <property type="match status" value="1"/>
</dbReference>
<reference evidence="5 6" key="1">
    <citation type="submission" date="2020-07" db="EMBL/GenBank/DDBJ databases">
        <authorList>
            <person name="Feng X."/>
        </authorList>
    </citation>
    <scope>NUCLEOTIDE SEQUENCE [LARGE SCALE GENOMIC DNA]</scope>
    <source>
        <strain evidence="5 6">JCM14086</strain>
    </source>
</reference>
<dbReference type="CDD" id="cd10917">
    <property type="entry name" value="CE4_NodB_like_6s_7s"/>
    <property type="match status" value="1"/>
</dbReference>
<dbReference type="PROSITE" id="PS51677">
    <property type="entry name" value="NODB"/>
    <property type="match status" value="1"/>
</dbReference>
<dbReference type="EMBL" id="JACHVA010000082">
    <property type="protein sequence ID" value="MBC2602222.1"/>
    <property type="molecule type" value="Genomic_DNA"/>
</dbReference>
<dbReference type="InterPro" id="IPR011330">
    <property type="entry name" value="Glyco_hydro/deAcase_b/a-brl"/>
</dbReference>
<evidence type="ECO:0000256" key="2">
    <source>
        <dbReference type="ARBA" id="ARBA00022801"/>
    </source>
</evidence>
<comment type="caution">
    <text evidence="5">The sequence shown here is derived from an EMBL/GenBank/DDBJ whole genome shotgun (WGS) entry which is preliminary data.</text>
</comment>
<accession>A0A7X1AYH2</accession>
<evidence type="ECO:0000313" key="6">
    <source>
        <dbReference type="Proteomes" id="UP000525652"/>
    </source>
</evidence>
<dbReference type="GO" id="GO:0005975">
    <property type="term" value="P:carbohydrate metabolic process"/>
    <property type="evidence" value="ECO:0007669"/>
    <property type="project" value="InterPro"/>
</dbReference>
<protein>
    <submittedName>
        <fullName evidence="5">Polysaccharide deacetylase family protein</fullName>
    </submittedName>
</protein>
<dbReference type="SUPFAM" id="SSF88713">
    <property type="entry name" value="Glycoside hydrolase/deacetylase"/>
    <property type="match status" value="1"/>
</dbReference>
<feature type="signal peptide" evidence="3">
    <location>
        <begin position="1"/>
        <end position="22"/>
    </location>
</feature>
<dbReference type="InterPro" id="IPR002509">
    <property type="entry name" value="NODB_dom"/>
</dbReference>
<feature type="domain" description="NodB homology" evidence="4">
    <location>
        <begin position="199"/>
        <end position="377"/>
    </location>
</feature>
<dbReference type="InterPro" id="IPR050248">
    <property type="entry name" value="Polysacc_deacetylase_ArnD"/>
</dbReference>
<dbReference type="GO" id="GO:0046872">
    <property type="term" value="F:metal ion binding"/>
    <property type="evidence" value="ECO:0007669"/>
    <property type="project" value="UniProtKB-KW"/>
</dbReference>
<dbReference type="AlphaFoldDB" id="A0A7X1AYH2"/>
<dbReference type="Gene3D" id="2.60.120.260">
    <property type="entry name" value="Galactose-binding domain-like"/>
    <property type="match status" value="1"/>
</dbReference>
<proteinExistence type="predicted"/>
<dbReference type="Pfam" id="PF01522">
    <property type="entry name" value="Polysacc_deac_1"/>
    <property type="match status" value="1"/>
</dbReference>
<dbReference type="Gene3D" id="3.20.20.370">
    <property type="entry name" value="Glycoside hydrolase/deacetylase"/>
    <property type="match status" value="1"/>
</dbReference>
<keyword evidence="2" id="KW-0378">Hydrolase</keyword>
<evidence type="ECO:0000313" key="5">
    <source>
        <dbReference type="EMBL" id="MBC2602222.1"/>
    </source>
</evidence>
<dbReference type="GO" id="GO:0016810">
    <property type="term" value="F:hydrolase activity, acting on carbon-nitrogen (but not peptide) bonds"/>
    <property type="evidence" value="ECO:0007669"/>
    <property type="project" value="InterPro"/>
</dbReference>
<dbReference type="GO" id="GO:0016020">
    <property type="term" value="C:membrane"/>
    <property type="evidence" value="ECO:0007669"/>
    <property type="project" value="TreeGrafter"/>
</dbReference>
<gene>
    <name evidence="5" type="ORF">H5P30_10575</name>
</gene>
<keyword evidence="6" id="KW-1185">Reference proteome</keyword>
<organism evidence="5 6">
    <name type="scientific">Puniceicoccus vermicola</name>
    <dbReference type="NCBI Taxonomy" id="388746"/>
    <lineage>
        <taxon>Bacteria</taxon>
        <taxon>Pseudomonadati</taxon>
        <taxon>Verrucomicrobiota</taxon>
        <taxon>Opitutia</taxon>
        <taxon>Puniceicoccales</taxon>
        <taxon>Puniceicoccaceae</taxon>
        <taxon>Puniceicoccus</taxon>
    </lineage>
</organism>
<sequence>MLRKLNQIVSILVLLACVQSLLAESDSNILRYGSCDEGSKGWYKWTGSGSIKVETDPVGLNSGQGVKIIAEGDPVKGSVSMPFSYRGEVTVSGYALSTTESPTKVSLQCFDSDSKTIAWIDLALLDTPDKKSSFSKTVVLPENAAKTNLAVSVSSAGSVRVDDLKVMPTDLPEEPSSLEVPTVDEVTIRRIKSVETDQPLIALTFDDGPNDLSPKYLDLFAKENIKATFFWKGKSVAQRPEIARRIVEEGHEVGNHSYSHPRFNQISDVEAYKQVIETQEIIQKTTGKKPTLFRAPYILYTPKLMEILQATELQPIDCSVGVTDWHKDTTVDLIIERATTEKTQAGSIILMHDWSPKSLEALPTIIEILRERGYRFVTVSELLATAR</sequence>
<dbReference type="PANTHER" id="PTHR10587:SF133">
    <property type="entry name" value="CHITIN DEACETYLASE 1-RELATED"/>
    <property type="match status" value="1"/>
</dbReference>
<dbReference type="PROSITE" id="PS51257">
    <property type="entry name" value="PROKAR_LIPOPROTEIN"/>
    <property type="match status" value="1"/>
</dbReference>
<evidence type="ECO:0000256" key="1">
    <source>
        <dbReference type="ARBA" id="ARBA00022723"/>
    </source>
</evidence>
<keyword evidence="1" id="KW-0479">Metal-binding</keyword>